<dbReference type="AlphaFoldDB" id="H2KRK6"/>
<keyword evidence="2" id="KW-1185">Reference proteome</keyword>
<reference key="2">
    <citation type="submission" date="2011-10" db="EMBL/GenBank/DDBJ databases">
        <title>The genome and transcriptome sequence of Clonorchis sinensis provide insights into the carcinogenic liver fluke.</title>
        <authorList>
            <person name="Wang X."/>
            <person name="Huang Y."/>
            <person name="Chen W."/>
            <person name="Liu H."/>
            <person name="Guo L."/>
            <person name="Chen Y."/>
            <person name="Luo F."/>
            <person name="Zhou W."/>
            <person name="Sun J."/>
            <person name="Mao Q."/>
            <person name="Liang P."/>
            <person name="Zhou C."/>
            <person name="Tian Y."/>
            <person name="Men J."/>
            <person name="Lv X."/>
            <person name="Huang L."/>
            <person name="Zhou J."/>
            <person name="Hu Y."/>
            <person name="Li R."/>
            <person name="Zhang F."/>
            <person name="Lei H."/>
            <person name="Li X."/>
            <person name="Hu X."/>
            <person name="Liang C."/>
            <person name="Xu J."/>
            <person name="Wu Z."/>
            <person name="Yu X."/>
        </authorList>
    </citation>
    <scope>NUCLEOTIDE SEQUENCE</scope>
    <source>
        <strain>Henan</strain>
    </source>
</reference>
<dbReference type="EMBL" id="DF143183">
    <property type="protein sequence ID" value="GAA32909.2"/>
    <property type="molecule type" value="Genomic_DNA"/>
</dbReference>
<sequence length="232" mass="25540">MEPKTRTASRGRKAVRTVTAPAFTNAAVRGKFLSLERPSTSRPAENVPFSGQSMSLYELNSGGFSPGSALHRPLSRTEIRSKYCLHQQMKETMECIKPGDPTTPPVKRHRREITRCWSRERVIRNEVIIAIKPAGSQSSNLLGAEVDQKSAEALTDVSSPTLTCGQRVSHGSSEFSLFSPVPITGRVIPIRTSNDILYPNEGTTTMHREMPNGLIRTDSADAKTECIQSETK</sequence>
<accession>H2KRK6</accession>
<organism evidence="1 2">
    <name type="scientific">Clonorchis sinensis</name>
    <name type="common">Chinese liver fluke</name>
    <dbReference type="NCBI Taxonomy" id="79923"/>
    <lineage>
        <taxon>Eukaryota</taxon>
        <taxon>Metazoa</taxon>
        <taxon>Spiralia</taxon>
        <taxon>Lophotrochozoa</taxon>
        <taxon>Platyhelminthes</taxon>
        <taxon>Trematoda</taxon>
        <taxon>Digenea</taxon>
        <taxon>Opisthorchiida</taxon>
        <taxon>Opisthorchiata</taxon>
        <taxon>Opisthorchiidae</taxon>
        <taxon>Clonorchis</taxon>
    </lineage>
</organism>
<protein>
    <submittedName>
        <fullName evidence="1">Uncharacterized protein</fullName>
    </submittedName>
</protein>
<reference evidence="1" key="1">
    <citation type="journal article" date="2011" name="Genome Biol.">
        <title>The draft genome of the carcinogenic human liver fluke Clonorchis sinensis.</title>
        <authorList>
            <person name="Wang X."/>
            <person name="Chen W."/>
            <person name="Huang Y."/>
            <person name="Sun J."/>
            <person name="Men J."/>
            <person name="Liu H."/>
            <person name="Luo F."/>
            <person name="Guo L."/>
            <person name="Lv X."/>
            <person name="Deng C."/>
            <person name="Zhou C."/>
            <person name="Fan Y."/>
            <person name="Li X."/>
            <person name="Huang L."/>
            <person name="Hu Y."/>
            <person name="Liang C."/>
            <person name="Hu X."/>
            <person name="Xu J."/>
            <person name="Yu X."/>
        </authorList>
    </citation>
    <scope>NUCLEOTIDE SEQUENCE [LARGE SCALE GENOMIC DNA]</scope>
    <source>
        <strain evidence="1">Henan</strain>
    </source>
</reference>
<gene>
    <name evidence="1" type="ORF">CLF_106573</name>
</gene>
<evidence type="ECO:0000313" key="2">
    <source>
        <dbReference type="Proteomes" id="UP000008909"/>
    </source>
</evidence>
<evidence type="ECO:0000313" key="1">
    <source>
        <dbReference type="EMBL" id="GAA32909.2"/>
    </source>
</evidence>
<proteinExistence type="predicted"/>
<dbReference type="Proteomes" id="UP000008909">
    <property type="component" value="Unassembled WGS sequence"/>
</dbReference>
<name>H2KRK6_CLOSI</name>